<dbReference type="GO" id="GO:0005524">
    <property type="term" value="F:ATP binding"/>
    <property type="evidence" value="ECO:0007669"/>
    <property type="project" value="UniProtKB-UniRule"/>
</dbReference>
<keyword evidence="2 12" id="KW-0723">Serine/threonine-protein kinase</keyword>
<evidence type="ECO:0000313" key="13">
    <source>
        <dbReference type="Proteomes" id="UP000293142"/>
    </source>
</evidence>
<keyword evidence="3" id="KW-0808">Transferase</keyword>
<keyword evidence="13" id="KW-1185">Reference proteome</keyword>
<dbReference type="PROSITE" id="PS00107">
    <property type="entry name" value="PROTEIN_KINASE_ATP"/>
    <property type="match status" value="1"/>
</dbReference>
<dbReference type="RefSeq" id="WP_131018672.1">
    <property type="nucleotide sequence ID" value="NZ_SIRE01000042.1"/>
</dbReference>
<dbReference type="InterPro" id="IPR011009">
    <property type="entry name" value="Kinase-like_dom_sf"/>
</dbReference>
<dbReference type="PANTHER" id="PTHR24363">
    <property type="entry name" value="SERINE/THREONINE PROTEIN KINASE"/>
    <property type="match status" value="1"/>
</dbReference>
<evidence type="ECO:0000259" key="11">
    <source>
        <dbReference type="PROSITE" id="PS50011"/>
    </source>
</evidence>
<dbReference type="PROSITE" id="PS50011">
    <property type="entry name" value="PROTEIN_KINASE_DOM"/>
    <property type="match status" value="1"/>
</dbReference>
<evidence type="ECO:0000313" key="12">
    <source>
        <dbReference type="EMBL" id="TBL69031.1"/>
    </source>
</evidence>
<evidence type="ECO:0000256" key="10">
    <source>
        <dbReference type="SAM" id="Phobius"/>
    </source>
</evidence>
<evidence type="ECO:0000256" key="8">
    <source>
        <dbReference type="ARBA" id="ARBA00048679"/>
    </source>
</evidence>
<dbReference type="SUPFAM" id="SSF56112">
    <property type="entry name" value="Protein kinase-like (PK-like)"/>
    <property type="match status" value="1"/>
</dbReference>
<dbReference type="SMART" id="SM00220">
    <property type="entry name" value="S_TKc"/>
    <property type="match status" value="1"/>
</dbReference>
<comment type="caution">
    <text evidence="12">The sequence shown here is derived from an EMBL/GenBank/DDBJ whole genome shotgun (WGS) entry which is preliminary data.</text>
</comment>
<evidence type="ECO:0000256" key="6">
    <source>
        <dbReference type="ARBA" id="ARBA00022840"/>
    </source>
</evidence>
<comment type="catalytic activity">
    <reaction evidence="7">
        <text>L-threonyl-[protein] + ATP = O-phospho-L-threonyl-[protein] + ADP + H(+)</text>
        <dbReference type="Rhea" id="RHEA:46608"/>
        <dbReference type="Rhea" id="RHEA-COMP:11060"/>
        <dbReference type="Rhea" id="RHEA-COMP:11605"/>
        <dbReference type="ChEBI" id="CHEBI:15378"/>
        <dbReference type="ChEBI" id="CHEBI:30013"/>
        <dbReference type="ChEBI" id="CHEBI:30616"/>
        <dbReference type="ChEBI" id="CHEBI:61977"/>
        <dbReference type="ChEBI" id="CHEBI:456216"/>
        <dbReference type="EC" id="2.7.11.1"/>
    </reaction>
</comment>
<keyword evidence="10" id="KW-0472">Membrane</keyword>
<sequence length="302" mass="34499">MTTSFEPVFQAGTIITGKWNKGQYVVDRLLGEGANGKVYLVRKGTALYALKVGFDPVDHQSEVNALLALSRSSSAFRKYLHDVDDFRHAGTDYPFCVIRYIKGQPLKDYLRERGYDWVHIIGFNLLQKLSELHAQGYIFGDLKTDNMIISGYGEVNLVDFGGVTPIGRSIKQFTEVFDRGFWGAGTRVADEKYDLFSVAVLLLSVTDKEKKLLSFKHILPQNRNIDFLLDMLKGNARLSKAAPFIRKALRGEYRSTAEAFAEWRRYILHKENHKSQVKLPWLKICFGASIVLFASTLYFYWQ</sequence>
<keyword evidence="10" id="KW-1133">Transmembrane helix</keyword>
<evidence type="ECO:0000256" key="7">
    <source>
        <dbReference type="ARBA" id="ARBA00047899"/>
    </source>
</evidence>
<evidence type="ECO:0000256" key="5">
    <source>
        <dbReference type="ARBA" id="ARBA00022777"/>
    </source>
</evidence>
<keyword evidence="6 9" id="KW-0067">ATP-binding</keyword>
<evidence type="ECO:0000256" key="9">
    <source>
        <dbReference type="PROSITE-ProRule" id="PRU10141"/>
    </source>
</evidence>
<name>A0A4Q9DD73_9BACL</name>
<dbReference type="Gene3D" id="1.10.510.10">
    <property type="entry name" value="Transferase(Phosphotransferase) domain 1"/>
    <property type="match status" value="1"/>
</dbReference>
<keyword evidence="4 9" id="KW-0547">Nucleotide-binding</keyword>
<feature type="domain" description="Protein kinase" evidence="11">
    <location>
        <begin position="24"/>
        <end position="267"/>
    </location>
</feature>
<dbReference type="PANTHER" id="PTHR24363:SF0">
    <property type="entry name" value="SERINE_THREONINE KINASE LIKE DOMAIN CONTAINING 1"/>
    <property type="match status" value="1"/>
</dbReference>
<keyword evidence="5 12" id="KW-0418">Kinase</keyword>
<keyword evidence="10" id="KW-0812">Transmembrane</keyword>
<feature type="transmembrane region" description="Helical" evidence="10">
    <location>
        <begin position="281"/>
        <end position="301"/>
    </location>
</feature>
<evidence type="ECO:0000256" key="4">
    <source>
        <dbReference type="ARBA" id="ARBA00022741"/>
    </source>
</evidence>
<dbReference type="OrthoDB" id="583109at2"/>
<evidence type="ECO:0000256" key="3">
    <source>
        <dbReference type="ARBA" id="ARBA00022679"/>
    </source>
</evidence>
<reference evidence="12 13" key="1">
    <citation type="submission" date="2019-02" db="EMBL/GenBank/DDBJ databases">
        <title>Paenibacillus sp. nov., isolated from surface-sterilized tissue of Thalictrum simplex L.</title>
        <authorList>
            <person name="Tuo L."/>
        </authorList>
    </citation>
    <scope>NUCLEOTIDE SEQUENCE [LARGE SCALE GENOMIC DNA]</scope>
    <source>
        <strain evidence="12 13">N2SHLJ1</strain>
    </source>
</reference>
<accession>A0A4Q9DD73</accession>
<protein>
    <recommendedName>
        <fullName evidence="1">non-specific serine/threonine protein kinase</fullName>
        <ecNumber evidence="1">2.7.11.1</ecNumber>
    </recommendedName>
</protein>
<evidence type="ECO:0000256" key="1">
    <source>
        <dbReference type="ARBA" id="ARBA00012513"/>
    </source>
</evidence>
<comment type="catalytic activity">
    <reaction evidence="8">
        <text>L-seryl-[protein] + ATP = O-phospho-L-seryl-[protein] + ADP + H(+)</text>
        <dbReference type="Rhea" id="RHEA:17989"/>
        <dbReference type="Rhea" id="RHEA-COMP:9863"/>
        <dbReference type="Rhea" id="RHEA-COMP:11604"/>
        <dbReference type="ChEBI" id="CHEBI:15378"/>
        <dbReference type="ChEBI" id="CHEBI:29999"/>
        <dbReference type="ChEBI" id="CHEBI:30616"/>
        <dbReference type="ChEBI" id="CHEBI:83421"/>
        <dbReference type="ChEBI" id="CHEBI:456216"/>
        <dbReference type="EC" id="2.7.11.1"/>
    </reaction>
</comment>
<dbReference type="EMBL" id="SIRE01000042">
    <property type="protein sequence ID" value="TBL69031.1"/>
    <property type="molecule type" value="Genomic_DNA"/>
</dbReference>
<gene>
    <name evidence="12" type="ORF">EYB31_37340</name>
</gene>
<dbReference type="GO" id="GO:0004674">
    <property type="term" value="F:protein serine/threonine kinase activity"/>
    <property type="evidence" value="ECO:0007669"/>
    <property type="project" value="UniProtKB-KW"/>
</dbReference>
<organism evidence="12 13">
    <name type="scientific">Paenibacillus thalictri</name>
    <dbReference type="NCBI Taxonomy" id="2527873"/>
    <lineage>
        <taxon>Bacteria</taxon>
        <taxon>Bacillati</taxon>
        <taxon>Bacillota</taxon>
        <taxon>Bacilli</taxon>
        <taxon>Bacillales</taxon>
        <taxon>Paenibacillaceae</taxon>
        <taxon>Paenibacillus</taxon>
    </lineage>
</organism>
<dbReference type="AlphaFoldDB" id="A0A4Q9DD73"/>
<proteinExistence type="predicted"/>
<feature type="binding site" evidence="9">
    <location>
        <position position="51"/>
    </location>
    <ligand>
        <name>ATP</name>
        <dbReference type="ChEBI" id="CHEBI:30616"/>
    </ligand>
</feature>
<dbReference type="InterPro" id="IPR000719">
    <property type="entry name" value="Prot_kinase_dom"/>
</dbReference>
<evidence type="ECO:0000256" key="2">
    <source>
        <dbReference type="ARBA" id="ARBA00022527"/>
    </source>
</evidence>
<dbReference type="EC" id="2.7.11.1" evidence="1"/>
<dbReference type="Proteomes" id="UP000293142">
    <property type="component" value="Unassembled WGS sequence"/>
</dbReference>
<dbReference type="InterPro" id="IPR017441">
    <property type="entry name" value="Protein_kinase_ATP_BS"/>
</dbReference>
<dbReference type="Pfam" id="PF00069">
    <property type="entry name" value="Pkinase"/>
    <property type="match status" value="1"/>
</dbReference>